<dbReference type="PANTHER" id="PTHR20835">
    <property type="entry name" value="E3 UBIQUITIN-PROTEIN LIGASE PPP1R11-RELATED"/>
    <property type="match status" value="1"/>
</dbReference>
<feature type="signal peptide" evidence="2">
    <location>
        <begin position="1"/>
        <end position="18"/>
    </location>
</feature>
<dbReference type="InterPro" id="IPR011107">
    <property type="entry name" value="PPI_Ypi1"/>
</dbReference>
<reference evidence="3 4" key="1">
    <citation type="journal article" date="2010" name="Plant Cell">
        <title>The Chlorella variabilis NC64A genome reveals adaptation to photosymbiosis, coevolution with viruses, and cryptic sex.</title>
        <authorList>
            <person name="Blanc G."/>
            <person name="Duncan G."/>
            <person name="Agarkova I."/>
            <person name="Borodovsky M."/>
            <person name="Gurnon J."/>
            <person name="Kuo A."/>
            <person name="Lindquist E."/>
            <person name="Lucas S."/>
            <person name="Pangilinan J."/>
            <person name="Polle J."/>
            <person name="Salamov A."/>
            <person name="Terry A."/>
            <person name="Yamada T."/>
            <person name="Dunigan D.D."/>
            <person name="Grigoriev I.V."/>
            <person name="Claverie J.M."/>
            <person name="Van Etten J.L."/>
        </authorList>
    </citation>
    <scope>NUCLEOTIDE SEQUENCE [LARGE SCALE GENOMIC DNA]</scope>
    <source>
        <strain evidence="3 4">NC64A</strain>
    </source>
</reference>
<feature type="region of interest" description="Disordered" evidence="1">
    <location>
        <begin position="16"/>
        <end position="56"/>
    </location>
</feature>
<protein>
    <recommendedName>
        <fullName evidence="5">Protein phosphatase inhibitor</fullName>
    </recommendedName>
</protein>
<dbReference type="AlphaFoldDB" id="E1ZH90"/>
<dbReference type="OMA" id="TCTAIMR"/>
<proteinExistence type="predicted"/>
<dbReference type="STRING" id="554065.E1ZH90"/>
<dbReference type="EMBL" id="GL433846">
    <property type="protein sequence ID" value="EFN55081.1"/>
    <property type="molecule type" value="Genomic_DNA"/>
</dbReference>
<evidence type="ECO:0000256" key="1">
    <source>
        <dbReference type="SAM" id="MobiDB-lite"/>
    </source>
</evidence>
<dbReference type="GO" id="GO:0004865">
    <property type="term" value="F:protein serine/threonine phosphatase inhibitor activity"/>
    <property type="evidence" value="ECO:0007669"/>
    <property type="project" value="InterPro"/>
</dbReference>
<evidence type="ECO:0000313" key="3">
    <source>
        <dbReference type="EMBL" id="EFN55081.1"/>
    </source>
</evidence>
<dbReference type="eggNOG" id="KOG4102">
    <property type="taxonomic scope" value="Eukaryota"/>
</dbReference>
<feature type="compositionally biased region" description="Low complexity" evidence="1">
    <location>
        <begin position="33"/>
        <end position="49"/>
    </location>
</feature>
<sequence length="142" mass="15559">MASTLALLSGITVQPVGATPMAHSPSASATHVQQQQQPQQQQQQQQQQQAASTSTHLVLRLMPKKKKKGKGVQWAEDVVDNEFMNKKKSKKCCIFHPQRQFGEWSDNEDSDAECDCPDGACQPPDQPQQQAKPALHTASGTP</sequence>
<organism evidence="4">
    <name type="scientific">Chlorella variabilis</name>
    <name type="common">Green alga</name>
    <dbReference type="NCBI Taxonomy" id="554065"/>
    <lineage>
        <taxon>Eukaryota</taxon>
        <taxon>Viridiplantae</taxon>
        <taxon>Chlorophyta</taxon>
        <taxon>core chlorophytes</taxon>
        <taxon>Trebouxiophyceae</taxon>
        <taxon>Chlorellales</taxon>
        <taxon>Chlorellaceae</taxon>
        <taxon>Chlorella clade</taxon>
        <taxon>Chlorella</taxon>
    </lineage>
</organism>
<dbReference type="GO" id="GO:0005634">
    <property type="term" value="C:nucleus"/>
    <property type="evidence" value="ECO:0007669"/>
    <property type="project" value="TreeGrafter"/>
</dbReference>
<dbReference type="Pfam" id="PF07491">
    <property type="entry name" value="PPI_Ypi1"/>
    <property type="match status" value="1"/>
</dbReference>
<name>E1ZH90_CHLVA</name>
<dbReference type="GeneID" id="17354469"/>
<dbReference type="InParanoid" id="E1ZH90"/>
<dbReference type="OrthoDB" id="307488at2759"/>
<feature type="compositionally biased region" description="Low complexity" evidence="1">
    <location>
        <begin position="117"/>
        <end position="134"/>
    </location>
</feature>
<evidence type="ECO:0000256" key="2">
    <source>
        <dbReference type="SAM" id="SignalP"/>
    </source>
</evidence>
<feature type="region of interest" description="Disordered" evidence="1">
    <location>
        <begin position="101"/>
        <end position="142"/>
    </location>
</feature>
<accession>E1ZH90</accession>
<dbReference type="Proteomes" id="UP000008141">
    <property type="component" value="Unassembled WGS sequence"/>
</dbReference>
<evidence type="ECO:0000313" key="4">
    <source>
        <dbReference type="Proteomes" id="UP000008141"/>
    </source>
</evidence>
<feature type="chain" id="PRO_5003155929" description="Protein phosphatase inhibitor" evidence="2">
    <location>
        <begin position="19"/>
        <end position="142"/>
    </location>
</feature>
<keyword evidence="2" id="KW-0732">Signal</keyword>
<feature type="compositionally biased region" description="Acidic residues" evidence="1">
    <location>
        <begin position="105"/>
        <end position="116"/>
    </location>
</feature>
<dbReference type="KEGG" id="cvr:CHLNCDRAFT_134971"/>
<dbReference type="PANTHER" id="PTHR20835:SF0">
    <property type="entry name" value="E3 UBIQUITIN-PROTEIN LIGASE PPP1R11"/>
    <property type="match status" value="1"/>
</dbReference>
<keyword evidence="4" id="KW-1185">Reference proteome</keyword>
<gene>
    <name evidence="3" type="ORF">CHLNCDRAFT_134971</name>
</gene>
<dbReference type="GO" id="GO:0008157">
    <property type="term" value="F:protein phosphatase 1 binding"/>
    <property type="evidence" value="ECO:0007669"/>
    <property type="project" value="TreeGrafter"/>
</dbReference>
<evidence type="ECO:0008006" key="5">
    <source>
        <dbReference type="Google" id="ProtNLM"/>
    </source>
</evidence>
<dbReference type="RefSeq" id="XP_005847183.1">
    <property type="nucleotide sequence ID" value="XM_005847121.1"/>
</dbReference>